<keyword evidence="2" id="KW-1185">Reference proteome</keyword>
<name>A0AAD8H2G6_9APIA</name>
<protein>
    <submittedName>
        <fullName evidence="1">Uncharacterized protein</fullName>
    </submittedName>
</protein>
<reference evidence="1" key="1">
    <citation type="submission" date="2023-02" db="EMBL/GenBank/DDBJ databases">
        <title>Genome of toxic invasive species Heracleum sosnowskyi carries increased number of genes despite the absence of recent whole-genome duplications.</title>
        <authorList>
            <person name="Schelkunov M."/>
            <person name="Shtratnikova V."/>
            <person name="Makarenko M."/>
            <person name="Klepikova A."/>
            <person name="Omelchenko D."/>
            <person name="Novikova G."/>
            <person name="Obukhova E."/>
            <person name="Bogdanov V."/>
            <person name="Penin A."/>
            <person name="Logacheva M."/>
        </authorList>
    </citation>
    <scope>NUCLEOTIDE SEQUENCE</scope>
    <source>
        <strain evidence="1">Hsosn_3</strain>
        <tissue evidence="1">Leaf</tissue>
    </source>
</reference>
<dbReference type="EMBL" id="JAUIZM010000011">
    <property type="protein sequence ID" value="KAK1358301.1"/>
    <property type="molecule type" value="Genomic_DNA"/>
</dbReference>
<reference evidence="1" key="2">
    <citation type="submission" date="2023-05" db="EMBL/GenBank/DDBJ databases">
        <authorList>
            <person name="Schelkunov M.I."/>
        </authorList>
    </citation>
    <scope>NUCLEOTIDE SEQUENCE</scope>
    <source>
        <strain evidence="1">Hsosn_3</strain>
        <tissue evidence="1">Leaf</tissue>
    </source>
</reference>
<dbReference type="Proteomes" id="UP001237642">
    <property type="component" value="Unassembled WGS sequence"/>
</dbReference>
<accession>A0AAD8H2G6</accession>
<comment type="caution">
    <text evidence="1">The sequence shown here is derived from an EMBL/GenBank/DDBJ whole genome shotgun (WGS) entry which is preliminary data.</text>
</comment>
<gene>
    <name evidence="1" type="ORF">POM88_051557</name>
</gene>
<sequence length="118" mass="13315">MGTKAKGIERMIVQTEYGYLISLIAGSSSTKFMKAKLDQRKLLLERLEMRANITKKSPSWKIVPGKKISLDMYQEMKIKSLKLSVTDDEFDVLKLIVVRIPSQPMKVLGANPTNMLAV</sequence>
<organism evidence="1 2">
    <name type="scientific">Heracleum sosnowskyi</name>
    <dbReference type="NCBI Taxonomy" id="360622"/>
    <lineage>
        <taxon>Eukaryota</taxon>
        <taxon>Viridiplantae</taxon>
        <taxon>Streptophyta</taxon>
        <taxon>Embryophyta</taxon>
        <taxon>Tracheophyta</taxon>
        <taxon>Spermatophyta</taxon>
        <taxon>Magnoliopsida</taxon>
        <taxon>eudicotyledons</taxon>
        <taxon>Gunneridae</taxon>
        <taxon>Pentapetalae</taxon>
        <taxon>asterids</taxon>
        <taxon>campanulids</taxon>
        <taxon>Apiales</taxon>
        <taxon>Apiaceae</taxon>
        <taxon>Apioideae</taxon>
        <taxon>apioid superclade</taxon>
        <taxon>Tordylieae</taxon>
        <taxon>Tordyliinae</taxon>
        <taxon>Heracleum</taxon>
    </lineage>
</organism>
<evidence type="ECO:0000313" key="2">
    <source>
        <dbReference type="Proteomes" id="UP001237642"/>
    </source>
</evidence>
<dbReference type="AlphaFoldDB" id="A0AAD8H2G6"/>
<proteinExistence type="predicted"/>
<evidence type="ECO:0000313" key="1">
    <source>
        <dbReference type="EMBL" id="KAK1358301.1"/>
    </source>
</evidence>